<feature type="non-terminal residue" evidence="2">
    <location>
        <position position="269"/>
    </location>
</feature>
<dbReference type="PANTHER" id="PTHR45947:SF3">
    <property type="entry name" value="SULFOQUINOVOSYL TRANSFERASE SQD2"/>
    <property type="match status" value="1"/>
</dbReference>
<comment type="caution">
    <text evidence="2">The sequence shown here is derived from an EMBL/GenBank/DDBJ whole genome shotgun (WGS) entry which is preliminary data.</text>
</comment>
<dbReference type="AlphaFoldDB" id="X1M0T2"/>
<dbReference type="Pfam" id="PF13439">
    <property type="entry name" value="Glyco_transf_4"/>
    <property type="match status" value="1"/>
</dbReference>
<sequence>LSQKKTGLDLGSEYQVKIIQIVGGFVPARFGGTQSFCYSLSRELVKKGHEVTVYTTDADIGSRLTDVHGVKNIDGIEVRYFRNLSNLMAHKYKIVLPLGMSLTVRREISNNDVIHLHNFRNFQNIVMHHYARKYGVPYVLDAHGSTPRIHGGRGVKWICRWLFDVAFGYRILRDASKVVAETEVGVNEYKEFGISQDKIVLITPPFPLEEFSQLPPPGRFRSKYDIKDKQILLFLGRIHWIKGLDFLVESFYELTKSRSGAILVIVGSG</sequence>
<evidence type="ECO:0000313" key="2">
    <source>
        <dbReference type="EMBL" id="GAI25187.1"/>
    </source>
</evidence>
<accession>X1M0T2</accession>
<evidence type="ECO:0000259" key="1">
    <source>
        <dbReference type="Pfam" id="PF13439"/>
    </source>
</evidence>
<reference evidence="2" key="1">
    <citation type="journal article" date="2014" name="Front. Microbiol.">
        <title>High frequency of phylogenetically diverse reductive dehalogenase-homologous genes in deep subseafloor sedimentary metagenomes.</title>
        <authorList>
            <person name="Kawai M."/>
            <person name="Futagami T."/>
            <person name="Toyoda A."/>
            <person name="Takaki Y."/>
            <person name="Nishi S."/>
            <person name="Hori S."/>
            <person name="Arai W."/>
            <person name="Tsubouchi T."/>
            <person name="Morono Y."/>
            <person name="Uchiyama I."/>
            <person name="Ito T."/>
            <person name="Fujiyama A."/>
            <person name="Inagaki F."/>
            <person name="Takami H."/>
        </authorList>
    </citation>
    <scope>NUCLEOTIDE SEQUENCE</scope>
    <source>
        <strain evidence="2">Expedition CK06-06</strain>
    </source>
</reference>
<dbReference type="GO" id="GO:0016757">
    <property type="term" value="F:glycosyltransferase activity"/>
    <property type="evidence" value="ECO:0007669"/>
    <property type="project" value="TreeGrafter"/>
</dbReference>
<name>X1M0T2_9ZZZZ</name>
<dbReference type="PANTHER" id="PTHR45947">
    <property type="entry name" value="SULFOQUINOVOSYL TRANSFERASE SQD2"/>
    <property type="match status" value="1"/>
</dbReference>
<protein>
    <recommendedName>
        <fullName evidence="1">Glycosyltransferase subfamily 4-like N-terminal domain-containing protein</fullName>
    </recommendedName>
</protein>
<feature type="domain" description="Glycosyltransferase subfamily 4-like N-terminal" evidence="1">
    <location>
        <begin position="30"/>
        <end position="209"/>
    </location>
</feature>
<dbReference type="Gene3D" id="3.40.50.2000">
    <property type="entry name" value="Glycogen Phosphorylase B"/>
    <property type="match status" value="2"/>
</dbReference>
<dbReference type="SUPFAM" id="SSF53756">
    <property type="entry name" value="UDP-Glycosyltransferase/glycogen phosphorylase"/>
    <property type="match status" value="1"/>
</dbReference>
<feature type="non-terminal residue" evidence="2">
    <location>
        <position position="1"/>
    </location>
</feature>
<dbReference type="InterPro" id="IPR028098">
    <property type="entry name" value="Glyco_trans_4-like_N"/>
</dbReference>
<organism evidence="2">
    <name type="scientific">marine sediment metagenome</name>
    <dbReference type="NCBI Taxonomy" id="412755"/>
    <lineage>
        <taxon>unclassified sequences</taxon>
        <taxon>metagenomes</taxon>
        <taxon>ecological metagenomes</taxon>
    </lineage>
</organism>
<dbReference type="EMBL" id="BARV01022893">
    <property type="protein sequence ID" value="GAI25187.1"/>
    <property type="molecule type" value="Genomic_DNA"/>
</dbReference>
<proteinExistence type="predicted"/>
<dbReference type="InterPro" id="IPR050194">
    <property type="entry name" value="Glycosyltransferase_grp1"/>
</dbReference>
<gene>
    <name evidence="2" type="ORF">S06H3_37648</name>
</gene>